<dbReference type="PROSITE" id="PS50835">
    <property type="entry name" value="IG_LIKE"/>
    <property type="match status" value="5"/>
</dbReference>
<keyword evidence="3 9" id="KW-1133">Transmembrane helix</keyword>
<evidence type="ECO:0000256" key="3">
    <source>
        <dbReference type="ARBA" id="ARBA00022989"/>
    </source>
</evidence>
<dbReference type="GO" id="GO:0050839">
    <property type="term" value="F:cell adhesion molecule binding"/>
    <property type="evidence" value="ECO:0007669"/>
    <property type="project" value="TreeGrafter"/>
</dbReference>
<dbReference type="Proteomes" id="UP000838412">
    <property type="component" value="Chromosome 1"/>
</dbReference>
<feature type="region of interest" description="Disordered" evidence="8">
    <location>
        <begin position="651"/>
        <end position="699"/>
    </location>
</feature>
<dbReference type="EMBL" id="OV696686">
    <property type="protein sequence ID" value="CAH1228197.1"/>
    <property type="molecule type" value="Genomic_DNA"/>
</dbReference>
<feature type="signal peptide" evidence="10">
    <location>
        <begin position="1"/>
        <end position="20"/>
    </location>
</feature>
<dbReference type="OrthoDB" id="10028801at2759"/>
<dbReference type="GO" id="GO:0005911">
    <property type="term" value="C:cell-cell junction"/>
    <property type="evidence" value="ECO:0007669"/>
    <property type="project" value="TreeGrafter"/>
</dbReference>
<feature type="region of interest" description="Disordered" evidence="8">
    <location>
        <begin position="549"/>
        <end position="577"/>
    </location>
</feature>
<feature type="domain" description="Ig-like" evidence="11">
    <location>
        <begin position="134"/>
        <end position="223"/>
    </location>
</feature>
<organism evidence="12 13">
    <name type="scientific">Branchiostoma lanceolatum</name>
    <name type="common">Common lancelet</name>
    <name type="synonym">Amphioxus lanceolatum</name>
    <dbReference type="NCBI Taxonomy" id="7740"/>
    <lineage>
        <taxon>Eukaryota</taxon>
        <taxon>Metazoa</taxon>
        <taxon>Chordata</taxon>
        <taxon>Cephalochordata</taxon>
        <taxon>Leptocardii</taxon>
        <taxon>Amphioxiformes</taxon>
        <taxon>Branchiostomatidae</taxon>
        <taxon>Branchiostoma</taxon>
    </lineage>
</organism>
<dbReference type="InterPro" id="IPR003599">
    <property type="entry name" value="Ig_sub"/>
</dbReference>
<sequence length="699" mass="76734">MDALPRAIAWILLLWTGVLSPVTVESAFYQSRPQSTAVLQGETIVLSCAFSGLMKDEAVIWEGPPNYRIMSNGRSVSPAFNRHRVVGKPSRGEFNLEIQDVQREDTGGYRCSTLSVEAASDAVLTVVVPMEGPPAITGAETSQEAGSELYLRCKSRGGYPEPRLAWYNGTRLLRTAKSSEEDNSERRVIEMFIPRLTKWDNGANLSCVADQGFVKIVKPRTTSRILRVNYPPTISVPSPSIHVKEGQSANLTCYVDSNPRADITWTKMGGGLPIGSIQRDKTLQIPRVSKLDSGVYKCEAENGLSPTAVGAVTLEVFYPPKIDSSMDAKVTVLFNQDDFSLKCQADGNPKPHIRWRRKDTALRWENPLRFHRIRYDVEGIYQCIATNDGVQYATRDVEIDVVGQPDIRGGQSVVTTNSGGTARLYCDIVADPVPEKAKWMWRNNQGAETILLPTNNGIMINEHTTEEGTTSIVTVQEVREEDGGVYICKATNMFGTDQKEIRLNVKGSRSSLVAIISVSVVVIVLAAAALVGVLFAKRRGWIFRNTPQANKVRTPSRPMPPLPKHARKPGHGTNDSGVEDLELQEMDGTLKPRPPSRVGKDWAAIGLTYGGLAHTNTLPPYSTVERHRPEGEDGGVYTAIREETSTTDTVMVHVEPPPPPPSKDLKGRWKGGRGQAGVRGSTADHEEENVLNEIQADSV</sequence>
<evidence type="ECO:0000256" key="10">
    <source>
        <dbReference type="SAM" id="SignalP"/>
    </source>
</evidence>
<keyword evidence="2 9" id="KW-0812">Transmembrane</keyword>
<feature type="domain" description="Ig-like" evidence="11">
    <location>
        <begin position="405"/>
        <end position="504"/>
    </location>
</feature>
<evidence type="ECO:0000256" key="1">
    <source>
        <dbReference type="ARBA" id="ARBA00004479"/>
    </source>
</evidence>
<keyword evidence="10" id="KW-0732">Signal</keyword>
<dbReference type="InterPro" id="IPR003598">
    <property type="entry name" value="Ig_sub2"/>
</dbReference>
<dbReference type="InterPro" id="IPR013098">
    <property type="entry name" value="Ig_I-set"/>
</dbReference>
<dbReference type="SMART" id="SM00408">
    <property type="entry name" value="IGc2"/>
    <property type="match status" value="4"/>
</dbReference>
<feature type="domain" description="Ig-like" evidence="11">
    <location>
        <begin position="21"/>
        <end position="125"/>
    </location>
</feature>
<dbReference type="InterPro" id="IPR013106">
    <property type="entry name" value="Ig_V-set"/>
</dbReference>
<dbReference type="Pfam" id="PF13927">
    <property type="entry name" value="Ig_3"/>
    <property type="match status" value="1"/>
</dbReference>
<name>A0A8J9W283_BRALA</name>
<keyword evidence="6" id="KW-0325">Glycoprotein</keyword>
<dbReference type="PANTHER" id="PTHR11640:SF164">
    <property type="entry name" value="MAM DOMAIN-CONTAINING GLYCOSYLPHOSPHATIDYLINOSITOL ANCHOR PROTEIN 1"/>
    <property type="match status" value="1"/>
</dbReference>
<keyword evidence="5" id="KW-1015">Disulfide bond</keyword>
<dbReference type="InterPro" id="IPR013783">
    <property type="entry name" value="Ig-like_fold"/>
</dbReference>
<dbReference type="GO" id="GO:0005886">
    <property type="term" value="C:plasma membrane"/>
    <property type="evidence" value="ECO:0007669"/>
    <property type="project" value="TreeGrafter"/>
</dbReference>
<feature type="domain" description="Ig-like" evidence="11">
    <location>
        <begin position="232"/>
        <end position="315"/>
    </location>
</feature>
<dbReference type="SUPFAM" id="SSF48726">
    <property type="entry name" value="Immunoglobulin"/>
    <property type="match status" value="5"/>
</dbReference>
<dbReference type="PANTHER" id="PTHR11640">
    <property type="entry name" value="NEPHRIN"/>
    <property type="match status" value="1"/>
</dbReference>
<keyword evidence="7" id="KW-0393">Immunoglobulin domain</keyword>
<dbReference type="Gene3D" id="2.60.40.10">
    <property type="entry name" value="Immunoglobulins"/>
    <property type="match status" value="5"/>
</dbReference>
<dbReference type="GO" id="GO:0098609">
    <property type="term" value="P:cell-cell adhesion"/>
    <property type="evidence" value="ECO:0007669"/>
    <property type="project" value="TreeGrafter"/>
</dbReference>
<reference evidence="12" key="1">
    <citation type="submission" date="2022-01" db="EMBL/GenBank/DDBJ databases">
        <authorList>
            <person name="Braso-Vives M."/>
        </authorList>
    </citation>
    <scope>NUCLEOTIDE SEQUENCE</scope>
</reference>
<proteinExistence type="predicted"/>
<dbReference type="InterPro" id="IPR013162">
    <property type="entry name" value="CD80_C2-set"/>
</dbReference>
<dbReference type="CDD" id="cd00096">
    <property type="entry name" value="Ig"/>
    <property type="match status" value="1"/>
</dbReference>
<dbReference type="Pfam" id="PF07686">
    <property type="entry name" value="V-set"/>
    <property type="match status" value="1"/>
</dbReference>
<keyword evidence="13" id="KW-1185">Reference proteome</keyword>
<evidence type="ECO:0000256" key="4">
    <source>
        <dbReference type="ARBA" id="ARBA00023136"/>
    </source>
</evidence>
<dbReference type="InterPro" id="IPR036179">
    <property type="entry name" value="Ig-like_dom_sf"/>
</dbReference>
<evidence type="ECO:0000256" key="6">
    <source>
        <dbReference type="ARBA" id="ARBA00023180"/>
    </source>
</evidence>
<protein>
    <submittedName>
        <fullName evidence="12">KIRREL protein</fullName>
    </submittedName>
</protein>
<evidence type="ECO:0000313" key="12">
    <source>
        <dbReference type="EMBL" id="CAH1228197.1"/>
    </source>
</evidence>
<dbReference type="Pfam" id="PF07679">
    <property type="entry name" value="I-set"/>
    <property type="match status" value="1"/>
</dbReference>
<evidence type="ECO:0000256" key="7">
    <source>
        <dbReference type="ARBA" id="ARBA00023319"/>
    </source>
</evidence>
<dbReference type="InterPro" id="IPR051275">
    <property type="entry name" value="Cell_adhesion_signaling"/>
</dbReference>
<dbReference type="InterPro" id="IPR007110">
    <property type="entry name" value="Ig-like_dom"/>
</dbReference>
<keyword evidence="4 9" id="KW-0472">Membrane</keyword>
<dbReference type="SMART" id="SM00409">
    <property type="entry name" value="IG"/>
    <property type="match status" value="5"/>
</dbReference>
<evidence type="ECO:0000313" key="13">
    <source>
        <dbReference type="Proteomes" id="UP000838412"/>
    </source>
</evidence>
<gene>
    <name evidence="12" type="primary">KIRREL</name>
    <name evidence="12" type="ORF">BLAG_LOCUS623</name>
</gene>
<evidence type="ECO:0000256" key="5">
    <source>
        <dbReference type="ARBA" id="ARBA00023157"/>
    </source>
</evidence>
<evidence type="ECO:0000256" key="8">
    <source>
        <dbReference type="SAM" id="MobiDB-lite"/>
    </source>
</evidence>
<feature type="transmembrane region" description="Helical" evidence="9">
    <location>
        <begin position="512"/>
        <end position="536"/>
    </location>
</feature>
<comment type="subcellular location">
    <subcellularLocation>
        <location evidence="1">Membrane</location>
        <topology evidence="1">Single-pass type I membrane protein</topology>
    </subcellularLocation>
</comment>
<feature type="domain" description="Ig-like" evidence="11">
    <location>
        <begin position="320"/>
        <end position="400"/>
    </location>
</feature>
<evidence type="ECO:0000256" key="2">
    <source>
        <dbReference type="ARBA" id="ARBA00022692"/>
    </source>
</evidence>
<evidence type="ECO:0000256" key="9">
    <source>
        <dbReference type="SAM" id="Phobius"/>
    </source>
</evidence>
<feature type="chain" id="PRO_5035473005" evidence="10">
    <location>
        <begin position="21"/>
        <end position="699"/>
    </location>
</feature>
<evidence type="ECO:0000259" key="11">
    <source>
        <dbReference type="PROSITE" id="PS50835"/>
    </source>
</evidence>
<accession>A0A8J9W283</accession>
<dbReference type="AlphaFoldDB" id="A0A8J9W283"/>
<dbReference type="Pfam" id="PF13895">
    <property type="entry name" value="Ig_2"/>
    <property type="match status" value="1"/>
</dbReference>
<dbReference type="Pfam" id="PF08205">
    <property type="entry name" value="C2-set_2"/>
    <property type="match status" value="1"/>
</dbReference>